<proteinExistence type="predicted"/>
<reference evidence="1" key="1">
    <citation type="submission" date="2020-07" db="EMBL/GenBank/DDBJ databases">
        <title>A novel family of multi-drug resistance mega-plasmids in Acinetobacter species.</title>
        <authorList>
            <person name="Ghaly T.M."/>
            <person name="Sajjad A."/>
            <person name="Tetu S.G."/>
            <person name="Gillings M.R."/>
        </authorList>
    </citation>
    <scope>NUCLEOTIDE SEQUENCE</scope>
    <source>
        <strain evidence="1">E10B</strain>
        <plasmid evidence="1">pR4WN_E10B</plasmid>
    </source>
</reference>
<dbReference type="RefSeq" id="WP_044432026.1">
    <property type="nucleotide sequence ID" value="NZ_JBIMBJ010000019.1"/>
</dbReference>
<keyword evidence="1" id="KW-0614">Plasmid</keyword>
<organism evidence="1">
    <name type="scientific">Acinetobacter johnsonii</name>
    <dbReference type="NCBI Taxonomy" id="40214"/>
    <lineage>
        <taxon>Bacteria</taxon>
        <taxon>Pseudomonadati</taxon>
        <taxon>Pseudomonadota</taxon>
        <taxon>Gammaproteobacteria</taxon>
        <taxon>Moraxellales</taxon>
        <taxon>Moraxellaceae</taxon>
        <taxon>Acinetobacter</taxon>
    </lineage>
</organism>
<dbReference type="AlphaFoldDB" id="A0A7S9H958"/>
<gene>
    <name evidence="1" type="ORF">E10B_00058</name>
</gene>
<name>A0A7S9H958_ACIJO</name>
<evidence type="ECO:0000313" key="1">
    <source>
        <dbReference type="EMBL" id="QPG01372.1"/>
    </source>
</evidence>
<evidence type="ECO:0008006" key="2">
    <source>
        <dbReference type="Google" id="ProtNLM"/>
    </source>
</evidence>
<accession>A0A7S9H958</accession>
<geneLocation type="plasmid" evidence="1">
    <name>pR4WN_E10B</name>
</geneLocation>
<dbReference type="EMBL" id="MT742181">
    <property type="protein sequence ID" value="QPG01372.1"/>
    <property type="molecule type" value="Genomic_DNA"/>
</dbReference>
<sequence>MNAITKTSKKERILFNNPKATRLYREAITELIAFKPWEVNATENMLTICNTYRYVVNKRCCLGYEFWCYDRSEKEWVRVKPSSGRHNPIYRINYFSYGHYTSFGEIFVKVATDFLHVKRIEKGFNFTSKELTLVEILYMSYIRGLYKNHSYSNYVIVEWFKRTSGIDFTHIVKTGFKVGYYTARHLQTLKIVDFLAKRSLDCAAAERYIINNPDFTALYVYLDPLDREKRITAELLNDGVFLNIDGCMNYLFKIPRKSFNRFKNIGTSITAHFFGIIRTDLEYGRENAMMYGKANGTYDEHVNRFREHQSVEILLYLSGLHLELGVKKPNSRFINRLLNRTLRHVLRGNNWQLCKHNIKTIYHAFYKHMYINKDTKARNAYIGKQSESNQLSSDIDIIFDYMQQVRAHQFDKRSSIQGMKIRIQHWIDEKNRLQIENKKQKLIDRNWPARVLPEPVEHNGYRFTEILNFYDLYIEGSKMSHCVYHNFKHSAEEGSVIVFHVQQDNDLDEQATLGLEMVDQKYVVFQSYGYRNKVPSDGLKKATRAFLKEINQNQVR</sequence>
<protein>
    <recommendedName>
        <fullName evidence="2">PcfJ-like protein</fullName>
    </recommendedName>
</protein>